<gene>
    <name evidence="4" type="ORF">EJB05_18433</name>
</gene>
<keyword evidence="2" id="KW-0646">Protease inhibitor</keyword>
<dbReference type="Pfam" id="PF00280">
    <property type="entry name" value="potato_inhibit"/>
    <property type="match status" value="1"/>
</dbReference>
<keyword evidence="3" id="KW-0722">Serine protease inhibitor</keyword>
<dbReference type="InterPro" id="IPR000864">
    <property type="entry name" value="Prot_inh_pot1"/>
</dbReference>
<dbReference type="InterPro" id="IPR036354">
    <property type="entry name" value="Prot_inh_pot1_sf"/>
</dbReference>
<evidence type="ECO:0000256" key="3">
    <source>
        <dbReference type="ARBA" id="ARBA00022900"/>
    </source>
</evidence>
<protein>
    <submittedName>
        <fullName evidence="4">Uncharacterized protein</fullName>
    </submittedName>
</protein>
<feature type="non-terminal residue" evidence="4">
    <location>
        <position position="1"/>
    </location>
</feature>
<dbReference type="Gene3D" id="3.30.10.10">
    <property type="entry name" value="Trypsin Inhibitor V, subunit A"/>
    <property type="match status" value="1"/>
</dbReference>
<dbReference type="GO" id="GO:0009611">
    <property type="term" value="P:response to wounding"/>
    <property type="evidence" value="ECO:0007669"/>
    <property type="project" value="InterPro"/>
</dbReference>
<dbReference type="Proteomes" id="UP000324897">
    <property type="component" value="Unassembled WGS sequence"/>
</dbReference>
<evidence type="ECO:0000256" key="2">
    <source>
        <dbReference type="ARBA" id="ARBA00022690"/>
    </source>
</evidence>
<comment type="caution">
    <text evidence="4">The sequence shown here is derived from an EMBL/GenBank/DDBJ whole genome shotgun (WGS) entry which is preliminary data.</text>
</comment>
<dbReference type="GO" id="GO:0004867">
    <property type="term" value="F:serine-type endopeptidase inhibitor activity"/>
    <property type="evidence" value="ECO:0007669"/>
    <property type="project" value="UniProtKB-KW"/>
</dbReference>
<reference evidence="4 5" key="1">
    <citation type="journal article" date="2019" name="Sci. Rep.">
        <title>A high-quality genome of Eragrostis curvula grass provides insights into Poaceae evolution and supports new strategies to enhance forage quality.</title>
        <authorList>
            <person name="Carballo J."/>
            <person name="Santos B.A.C.M."/>
            <person name="Zappacosta D."/>
            <person name="Garbus I."/>
            <person name="Selva J.P."/>
            <person name="Gallo C.A."/>
            <person name="Diaz A."/>
            <person name="Albertini E."/>
            <person name="Caccamo M."/>
            <person name="Echenique V."/>
        </authorList>
    </citation>
    <scope>NUCLEOTIDE SEQUENCE [LARGE SCALE GENOMIC DNA]</scope>
    <source>
        <strain evidence="5">cv. Victoria</strain>
        <tissue evidence="4">Leaf</tissue>
    </source>
</reference>
<comment type="similarity">
    <text evidence="1">Belongs to the protease inhibitor I13 (potato type I serine protease inhibitor) family.</text>
</comment>
<name>A0A5J9VLN3_9POAL</name>
<dbReference type="Gramene" id="TVU36497">
    <property type="protein sequence ID" value="TVU36497"/>
    <property type="gene ID" value="EJB05_18433"/>
</dbReference>
<sequence length="121" mass="13776">MADVPGIARQLTMGCFFFKIMTEKLKVPSPKKIKKSKYTHCQFRVRLGARKSAYMMYRGPPVPNVVGLTAKQAVRRITHNCPGLRCAVIRPDEMQTMCYVSNRVCLNVNRYNKVVRAPQIG</sequence>
<organism evidence="4 5">
    <name type="scientific">Eragrostis curvula</name>
    <name type="common">weeping love grass</name>
    <dbReference type="NCBI Taxonomy" id="38414"/>
    <lineage>
        <taxon>Eukaryota</taxon>
        <taxon>Viridiplantae</taxon>
        <taxon>Streptophyta</taxon>
        <taxon>Embryophyta</taxon>
        <taxon>Tracheophyta</taxon>
        <taxon>Spermatophyta</taxon>
        <taxon>Magnoliopsida</taxon>
        <taxon>Liliopsida</taxon>
        <taxon>Poales</taxon>
        <taxon>Poaceae</taxon>
        <taxon>PACMAD clade</taxon>
        <taxon>Chloridoideae</taxon>
        <taxon>Eragrostideae</taxon>
        <taxon>Eragrostidinae</taxon>
        <taxon>Eragrostis</taxon>
    </lineage>
</organism>
<evidence type="ECO:0000313" key="5">
    <source>
        <dbReference type="Proteomes" id="UP000324897"/>
    </source>
</evidence>
<dbReference type="OrthoDB" id="10013825at2759"/>
<dbReference type="SUPFAM" id="SSF54654">
    <property type="entry name" value="CI-2 family of serine protease inhibitors"/>
    <property type="match status" value="1"/>
</dbReference>
<accession>A0A5J9VLN3</accession>
<proteinExistence type="inferred from homology"/>
<dbReference type="AlphaFoldDB" id="A0A5J9VLN3"/>
<evidence type="ECO:0000313" key="4">
    <source>
        <dbReference type="EMBL" id="TVU36497.1"/>
    </source>
</evidence>
<evidence type="ECO:0000256" key="1">
    <source>
        <dbReference type="ARBA" id="ARBA00008210"/>
    </source>
</evidence>
<dbReference type="EMBL" id="RWGY01000009">
    <property type="protein sequence ID" value="TVU36497.1"/>
    <property type="molecule type" value="Genomic_DNA"/>
</dbReference>
<keyword evidence="5" id="KW-1185">Reference proteome</keyword>